<reference evidence="1 2" key="1">
    <citation type="submission" date="2024-02" db="EMBL/GenBank/DDBJ databases">
        <title>Deinococcus xinjiangensis NBRC 107630.</title>
        <authorList>
            <person name="Ichikawa N."/>
            <person name="Katano-Makiyama Y."/>
            <person name="Hidaka K."/>
        </authorList>
    </citation>
    <scope>NUCLEOTIDE SEQUENCE [LARGE SCALE GENOMIC DNA]</scope>
    <source>
        <strain evidence="1 2">NBRC 107630</strain>
    </source>
</reference>
<organism evidence="1 2">
    <name type="scientific">Deinococcus xinjiangensis</name>
    <dbReference type="NCBI Taxonomy" id="457454"/>
    <lineage>
        <taxon>Bacteria</taxon>
        <taxon>Thermotogati</taxon>
        <taxon>Deinococcota</taxon>
        <taxon>Deinococci</taxon>
        <taxon>Deinococcales</taxon>
        <taxon>Deinococcaceae</taxon>
        <taxon>Deinococcus</taxon>
    </lineage>
</organism>
<dbReference type="EMBL" id="BAABRN010000001">
    <property type="protein sequence ID" value="GAA5500490.1"/>
    <property type="molecule type" value="Genomic_DNA"/>
</dbReference>
<evidence type="ECO:0000313" key="2">
    <source>
        <dbReference type="Proteomes" id="UP001458946"/>
    </source>
</evidence>
<comment type="caution">
    <text evidence="1">The sequence shown here is derived from an EMBL/GenBank/DDBJ whole genome shotgun (WGS) entry which is preliminary data.</text>
</comment>
<name>A0ABP9V5C2_9DEIO</name>
<evidence type="ECO:0000313" key="1">
    <source>
        <dbReference type="EMBL" id="GAA5500490.1"/>
    </source>
</evidence>
<accession>A0ABP9V5C2</accession>
<sequence length="78" mass="9168">MTSEKRRATFISLTGPRVISYWPDAESYYRELYIEARLGSHATAPKPQPLLRSSTEIHNTDAVNDRLWDEDRAAFWRR</sequence>
<dbReference type="Proteomes" id="UP001458946">
    <property type="component" value="Unassembled WGS sequence"/>
</dbReference>
<gene>
    <name evidence="1" type="ORF">Dxin01_00211</name>
</gene>
<keyword evidence="2" id="KW-1185">Reference proteome</keyword>
<protein>
    <submittedName>
        <fullName evidence="1">Uncharacterized protein</fullName>
    </submittedName>
</protein>
<proteinExistence type="predicted"/>